<feature type="domain" description="Carrier" evidence="1">
    <location>
        <begin position="2671"/>
        <end position="2746"/>
    </location>
</feature>
<dbReference type="GO" id="GO:0003824">
    <property type="term" value="F:catalytic activity"/>
    <property type="evidence" value="ECO:0007669"/>
    <property type="project" value="InterPro"/>
</dbReference>
<dbReference type="PANTHER" id="PTHR45527:SF1">
    <property type="entry name" value="FATTY ACID SYNTHASE"/>
    <property type="match status" value="1"/>
</dbReference>
<dbReference type="RefSeq" id="WP_065791207.1">
    <property type="nucleotide sequence ID" value="NZ_MAUJ01000004.1"/>
</dbReference>
<gene>
    <name evidence="2" type="ORF">A7985_14675</name>
</gene>
<dbReference type="InterPro" id="IPR025110">
    <property type="entry name" value="AMP-bd_C"/>
</dbReference>
<dbReference type="EMBL" id="MAUJ01000004">
    <property type="protein sequence ID" value="OCQ21025.1"/>
    <property type="molecule type" value="Genomic_DNA"/>
</dbReference>
<evidence type="ECO:0000259" key="1">
    <source>
        <dbReference type="PROSITE" id="PS50075"/>
    </source>
</evidence>
<dbReference type="SUPFAM" id="SSF47336">
    <property type="entry name" value="ACP-like"/>
    <property type="match status" value="3"/>
</dbReference>
<dbReference type="InterPro" id="IPR023213">
    <property type="entry name" value="CAT-like_dom_sf"/>
</dbReference>
<dbReference type="Gene3D" id="2.30.38.10">
    <property type="entry name" value="Luciferase, Domain 3"/>
    <property type="match status" value="2"/>
</dbReference>
<dbReference type="CDD" id="cd19531">
    <property type="entry name" value="LCL_NRPS-like"/>
    <property type="match status" value="1"/>
</dbReference>
<dbReference type="NCBIfam" id="NF003417">
    <property type="entry name" value="PRK04813.1"/>
    <property type="match status" value="3"/>
</dbReference>
<dbReference type="Gene3D" id="1.10.1200.10">
    <property type="entry name" value="ACP-like"/>
    <property type="match status" value="3"/>
</dbReference>
<dbReference type="Gene3D" id="3.40.50.12780">
    <property type="entry name" value="N-terminal domain of ligase-like"/>
    <property type="match status" value="1"/>
</dbReference>
<dbReference type="InterPro" id="IPR009081">
    <property type="entry name" value="PP-bd_ACP"/>
</dbReference>
<dbReference type="PROSITE" id="PS50075">
    <property type="entry name" value="CARRIER"/>
    <property type="match status" value="2"/>
</dbReference>
<reference evidence="3" key="1">
    <citation type="submission" date="2016-07" db="EMBL/GenBank/DDBJ databases">
        <authorList>
            <person name="Florea S."/>
            <person name="Webb J.S."/>
            <person name="Jaromczyk J."/>
            <person name="Schardl C.L."/>
        </authorList>
    </citation>
    <scope>NUCLEOTIDE SEQUENCE [LARGE SCALE GENOMIC DNA]</scope>
    <source>
        <strain evidence="3">IPB1</strain>
    </source>
</reference>
<dbReference type="GO" id="GO:0005737">
    <property type="term" value="C:cytoplasm"/>
    <property type="evidence" value="ECO:0007669"/>
    <property type="project" value="TreeGrafter"/>
</dbReference>
<dbReference type="Gene3D" id="3.30.559.10">
    <property type="entry name" value="Chloramphenicol acetyltransferase-like domain"/>
    <property type="match status" value="2"/>
</dbReference>
<dbReference type="CDD" id="cd05930">
    <property type="entry name" value="A_NRPS"/>
    <property type="match status" value="3"/>
</dbReference>
<evidence type="ECO:0000313" key="3">
    <source>
        <dbReference type="Proteomes" id="UP000093366"/>
    </source>
</evidence>
<dbReference type="OrthoDB" id="9757559at2"/>
<proteinExistence type="predicted"/>
<dbReference type="InterPro" id="IPR001242">
    <property type="entry name" value="Condensation_dom"/>
</dbReference>
<dbReference type="PANTHER" id="PTHR45527">
    <property type="entry name" value="NONRIBOSOMAL PEPTIDE SYNTHETASE"/>
    <property type="match status" value="1"/>
</dbReference>
<comment type="caution">
    <text evidence="2">The sequence shown here is derived from an EMBL/GenBank/DDBJ whole genome shotgun (WGS) entry which is preliminary data.</text>
</comment>
<dbReference type="FunFam" id="3.40.50.980:FF:000001">
    <property type="entry name" value="Non-ribosomal peptide synthetase"/>
    <property type="match status" value="2"/>
</dbReference>
<dbReference type="Gene3D" id="3.30.300.30">
    <property type="match status" value="3"/>
</dbReference>
<dbReference type="GO" id="GO:0031177">
    <property type="term" value="F:phosphopantetheine binding"/>
    <property type="evidence" value="ECO:0007669"/>
    <property type="project" value="TreeGrafter"/>
</dbReference>
<dbReference type="Pfam" id="PF13193">
    <property type="entry name" value="AMP-binding_C"/>
    <property type="match status" value="2"/>
</dbReference>
<evidence type="ECO:0000313" key="2">
    <source>
        <dbReference type="EMBL" id="OCQ21025.1"/>
    </source>
</evidence>
<sequence>MSKNSQNQHLLEKIITNAQVYADKPAIVDGERVLTYRDLHLASQHLAKTLQQLPVSGNISAIPIIAERSIEFIVAVLACWKVGCAYLPISHGTPDDRVNFILQESACPFLLNGTSADTEAMHEALLNWQLDTSDIELDEQVLSEEQLAYVIYTSGTTGKPKGCSIGFDSFSPIASTVVEQFELSEKSHTTVVASCAFDASAFEIWPALSAGATLHIVDQTSLVNPIRLSAFFNNHEITFSWLPTPIAEVLMKNPQLQLPNCLKTIVTAGQRLTVRPPKEWSTVVVNAYGPTETTIIATSSVVSSQGDSLPDIGKPIAGVSTFILNEHRLPVKPGETGELYVAGAGVCRGYVNRSELTTAKFVTLENLCESPVKAYATGDLCRVNHFGALEFMGRVDEQIKLHGYRIEPGEIEYYLGKFDNVLQVAVSLQTLPTGNALVAHYVAQGDKDINTGEVSEFLSQFVPSYFLPSHYLRLENMPLTANGKVDKKALPEFKIEHSFELEPNLTPEQSQFLNIFNQFCTNPLNWNDDCFAKGFNSIAIIQLVQHVQQSLSLQLMFEDVYRHKTPCQIWQHIQRPAHALTNILARPDEFAKTAPLSSTQRAIWFITSFAPEDRAYHAKSVVKFTGKLNKKALQSALQDIVDHHEIYRTSFDRKQTVQNIHAEMEVVLGEFDFSGFSADVAEAKFDTLVADTLNQPFNIEQLPLVRWALVKLSEEHFGLIHIEHHLVHDGWSYNVFLKQLFQSYQQHVNGADNVVIDGGMQYADYSVTQQQWLDTDDAAMQKSYWVEQLKDAPSAINFPQIASEEETDAGRSIRSSMKRETWNQINDYCQKKSVTPFSFMLAALNIVLSRYTGDTDICTGVGLANRNWGQSENVIGMLVNTIVLRVKQSKELTISEFVQQCFDVTMAGQNNQEYPFELIVDEINPPRPENRNPIFQVCLGFHDSPVPEMDLKDIENIHITEAIDSKSAKFDLNLVLIPREGQLNGDDLTLIWEFNLSHLSSWFVDNMMMSFQSVVQQILSAEDDTRLSAFHIHSEQQTSQIIDSLSRGADSQSSSNMLRELVEAQASENPDKIALICEENKVSYGQLNAQANQLAYKVKASYMAQFGQELRPDTFVALYFDRNIDMVVSMLAVLKAGAAYVPIAPKYPSNRARYILEDTKASIVLTQTSYLSTVEEWCQELDWIAEIIAIDGESSLNEMPTHNPAQVNMPADIAYVIYTSGTTGRPKGVLVQNNNIVALLRANNFATSTLTSSLWTDYVFDVSAYEIYSALTSGGELHIIPESMRFTPELYLAYVEEHQIEKCYMPPAYMKALSKLVSEGKLPSIKHVLTGVEKISSVYVDSFLSNNVTLINAYGPTETTTCSTSLLCTQDVNKYTSIPIGRPNDNEQCYVLGEHNTLCPIGVPGELFIGGAGVTRGYLNQSEETASRFIENPFMSEQDKANGFTRLYKTGDKVRWLADGNLEFLGRNDSQVKVRGFRIELSEIESVLTEMREIDQVKVLDWQKDSTTYLVAYIERKQTENLSQSEIRRRLALELPDYMTPDSIMFIDAIPMTNNGKLDREKLPTPVFSEANYFQALETFEEHLIAKVWGDVLGIEWHEISKQDSFFALGGHSLLIIQCKTRLFQLGYDLPTNTLYGTASLSEIALQLAISEDELAPETNIPPDVEMLTPDMFSMADLDASQLSKIESQIAGGIANIQDIYPLAPIQTGMLYHALQATDRDPYIVKTVFECESARWCQKLLEGFQFLISRHDILRTQIVVEGLEQPMQVVHRNAQLSVEEIILDDNLSEAQLLSYLRAFELTDASALSINSTPLLLAKIVKYKDRNFVVTFHHHMVIDDLTQRVFQTELKEYMLRRSEELPEAVPYRDFIWHMLNLDTSDAEAYFAERLAGYDQPTRPFFVELDDKMEDEANHFSSILRGGIPEKIKSLAQSNNVSISAVLHLAWSIVLSRCSDQSDVVFGTVLSGRMHSVNNMERITGPCINTLPLRISFKQQSLPLLLKDVHDSLSNLMLFEQTPLASIQAQSDIENGKPLFNTVLNCRMLMQNDDKSMAQSDTYQVIKPLWGSGRVHYPVFMTINTSEDTFLFNIDSHSSIEPEHLYQYMVHTLNFLLELDSKQSDEFALRQFSLLGDGEIAQLMAWNDTREPVPATTLRALFEEQASITPDDIALVYEQQSLSYAQLNAQANRLAYKIKAVYTAQTGNEMHPETLVGLYLDKSIEMIVSMLAVLKAGGAYVPIAPKYPNNRTRYILEDTSASIVLTQENHLSTIRGMCGERSDSIELIAVDCDESYREMPTHNPQNINTSEDLTYVFYTSGTTGRPKGVQIQNSNIVSHIHCSRMETPLLRASMWVDYVFDVSCLELYPALTRGEELHIVPESQRLTPESFVAFMKQYDIEKCYAPPAYMKVLSDAIYTNKLPSLKHISTGVEKIPTSYVENILSRDDITVVNYYGPTEATTFSSSLVVDDSVRQYTALPIGTPHENEQCFVLDSQGMLCPIGVPGELFIAGEGVARGYLNMPEETASRFVNNPFATEEDKAKGLIRMYKTGDKARWLHDGNLEFLGRNDSQVKIRGHRIELTEIESVLGEIDSVSQAAVIDFTHDNQIYLAAYLIGAEGHSLDIEKLDSELRQLLPDYMIPATFIEIESIPLTINGKLNKPQLPTPTLDSRATYVGPRNDFEQRLCDVWEKVLNRREIGVYDNYFNIGGNSLKAMKIATLSKEIAGIEIPLEVLLKHATIAGIASALESAVTATVIEATGNKGNASSERTKTWI</sequence>
<dbReference type="PROSITE" id="PS00455">
    <property type="entry name" value="AMP_BINDING"/>
    <property type="match status" value="3"/>
</dbReference>
<dbReference type="InterPro" id="IPR042099">
    <property type="entry name" value="ANL_N_sf"/>
</dbReference>
<dbReference type="Pfam" id="PF00550">
    <property type="entry name" value="PP-binding"/>
    <property type="match status" value="2"/>
</dbReference>
<protein>
    <recommendedName>
        <fullName evidence="1">Carrier domain-containing protein</fullName>
    </recommendedName>
</protein>
<dbReference type="SUPFAM" id="SSF56801">
    <property type="entry name" value="Acetyl-CoA synthetase-like"/>
    <property type="match status" value="3"/>
</dbReference>
<dbReference type="SUPFAM" id="SSF52777">
    <property type="entry name" value="CoA-dependent acyltransferases"/>
    <property type="match status" value="4"/>
</dbReference>
<dbReference type="NCBIfam" id="TIGR01733">
    <property type="entry name" value="AA-adenyl-dom"/>
    <property type="match status" value="3"/>
</dbReference>
<feature type="domain" description="Carrier" evidence="1">
    <location>
        <begin position="1576"/>
        <end position="1652"/>
    </location>
</feature>
<dbReference type="GO" id="GO:0044550">
    <property type="term" value="P:secondary metabolite biosynthetic process"/>
    <property type="evidence" value="ECO:0007669"/>
    <property type="project" value="TreeGrafter"/>
</dbReference>
<dbReference type="Pfam" id="PF00501">
    <property type="entry name" value="AMP-binding"/>
    <property type="match status" value="3"/>
</dbReference>
<dbReference type="InterPro" id="IPR045851">
    <property type="entry name" value="AMP-bd_C_sf"/>
</dbReference>
<dbReference type="InterPro" id="IPR020845">
    <property type="entry name" value="AMP-binding_CS"/>
</dbReference>
<dbReference type="InterPro" id="IPR036736">
    <property type="entry name" value="ACP-like_sf"/>
</dbReference>
<dbReference type="GO" id="GO:0043041">
    <property type="term" value="P:amino acid activation for nonribosomal peptide biosynthetic process"/>
    <property type="evidence" value="ECO:0007669"/>
    <property type="project" value="TreeGrafter"/>
</dbReference>
<organism evidence="2 3">
    <name type="scientific">Pseudoalteromonas luteoviolacea</name>
    <dbReference type="NCBI Taxonomy" id="43657"/>
    <lineage>
        <taxon>Bacteria</taxon>
        <taxon>Pseudomonadati</taxon>
        <taxon>Pseudomonadota</taxon>
        <taxon>Gammaproteobacteria</taxon>
        <taxon>Alteromonadales</taxon>
        <taxon>Pseudoalteromonadaceae</taxon>
        <taxon>Pseudoalteromonas</taxon>
    </lineage>
</organism>
<dbReference type="Gene3D" id="3.30.559.30">
    <property type="entry name" value="Nonribosomal peptide synthetase, condensation domain"/>
    <property type="match status" value="2"/>
</dbReference>
<dbReference type="InterPro" id="IPR010071">
    <property type="entry name" value="AA_adenyl_dom"/>
</dbReference>
<accession>A0A1C0TQ86</accession>
<dbReference type="Proteomes" id="UP000093366">
    <property type="component" value="Unassembled WGS sequence"/>
</dbReference>
<name>A0A1C0TQ86_9GAMM</name>
<dbReference type="Pfam" id="PF00668">
    <property type="entry name" value="Condensation"/>
    <property type="match status" value="2"/>
</dbReference>
<dbReference type="InterPro" id="IPR000873">
    <property type="entry name" value="AMP-dep_synth/lig_dom"/>
</dbReference>
<dbReference type="Gene3D" id="3.40.50.980">
    <property type="match status" value="4"/>
</dbReference>